<comment type="subcellular location">
    <subcellularLocation>
        <location evidence="1">Membrane</location>
        <topology evidence="1">Single-pass membrane protein</topology>
    </subcellularLocation>
</comment>
<gene>
    <name evidence="5" type="ordered locus">Bcep1808_5633</name>
</gene>
<dbReference type="KEGG" id="bvi:Bcep1808_5633"/>
<protein>
    <recommendedName>
        <fullName evidence="7">TonB C-terminal domain-containing protein</fullName>
    </recommendedName>
</protein>
<evidence type="ECO:0000313" key="6">
    <source>
        <dbReference type="Proteomes" id="UP000002287"/>
    </source>
</evidence>
<keyword evidence="3" id="KW-1133">Transmembrane helix</keyword>
<evidence type="ECO:0000313" key="5">
    <source>
        <dbReference type="EMBL" id="ABO58571.1"/>
    </source>
</evidence>
<accession>A4JQL8</accession>
<dbReference type="Gene3D" id="3.30.1150.10">
    <property type="match status" value="1"/>
</dbReference>
<evidence type="ECO:0000256" key="2">
    <source>
        <dbReference type="ARBA" id="ARBA00022692"/>
    </source>
</evidence>
<organism evidence="5 6">
    <name type="scientific">Burkholderia vietnamiensis (strain G4 / LMG 22486)</name>
    <name type="common">Burkholderia cepacia (strain R1808)</name>
    <dbReference type="NCBI Taxonomy" id="269482"/>
    <lineage>
        <taxon>Bacteria</taxon>
        <taxon>Pseudomonadati</taxon>
        <taxon>Pseudomonadota</taxon>
        <taxon>Betaproteobacteria</taxon>
        <taxon>Burkholderiales</taxon>
        <taxon>Burkholderiaceae</taxon>
        <taxon>Burkholderia</taxon>
        <taxon>Burkholderia cepacia complex</taxon>
    </lineage>
</organism>
<keyword evidence="4" id="KW-0472">Membrane</keyword>
<dbReference type="AlphaFoldDB" id="A4JQL8"/>
<dbReference type="Proteomes" id="UP000002287">
    <property type="component" value="Chromosome 3"/>
</dbReference>
<evidence type="ECO:0000256" key="3">
    <source>
        <dbReference type="ARBA" id="ARBA00022989"/>
    </source>
</evidence>
<reference evidence="6" key="1">
    <citation type="submission" date="2007-03" db="EMBL/GenBank/DDBJ databases">
        <title>Complete sequence of chromosome 3 of Burkholderia vietnamiensis G4.</title>
        <authorList>
            <consortium name="US DOE Joint Genome Institute"/>
            <person name="Copeland A."/>
            <person name="Lucas S."/>
            <person name="Lapidus A."/>
            <person name="Barry K."/>
            <person name="Detter J.C."/>
            <person name="Glavina del Rio T."/>
            <person name="Hammon N."/>
            <person name="Israni S."/>
            <person name="Dalin E."/>
            <person name="Tice H."/>
            <person name="Pitluck S."/>
            <person name="Chain P."/>
            <person name="Malfatti S."/>
            <person name="Shin M."/>
            <person name="Vergez L."/>
            <person name="Schmutz J."/>
            <person name="Larimer F."/>
            <person name="Land M."/>
            <person name="Hauser L."/>
            <person name="Kyrpides N."/>
            <person name="Tiedje J."/>
            <person name="Richardson P."/>
        </authorList>
    </citation>
    <scope>NUCLEOTIDE SEQUENCE [LARGE SCALE GENOMIC DNA]</scope>
    <source>
        <strain evidence="6">G4 / LMG 22486</strain>
    </source>
</reference>
<evidence type="ECO:0000256" key="4">
    <source>
        <dbReference type="ARBA" id="ARBA00023136"/>
    </source>
</evidence>
<evidence type="ECO:0008006" key="7">
    <source>
        <dbReference type="Google" id="ProtNLM"/>
    </source>
</evidence>
<name>A4JQL8_BURVG</name>
<dbReference type="eggNOG" id="ENOG502ZHCK">
    <property type="taxonomic scope" value="Bacteria"/>
</dbReference>
<dbReference type="SUPFAM" id="SSF74653">
    <property type="entry name" value="TolA/TonB C-terminal domain"/>
    <property type="match status" value="1"/>
</dbReference>
<dbReference type="HOGENOM" id="CLU_1892284_0_0_4"/>
<dbReference type="EMBL" id="CP000616">
    <property type="protein sequence ID" value="ABO58571.1"/>
    <property type="molecule type" value="Genomic_DNA"/>
</dbReference>
<dbReference type="GO" id="GO:0016020">
    <property type="term" value="C:membrane"/>
    <property type="evidence" value="ECO:0007669"/>
    <property type="project" value="UniProtKB-SubCell"/>
</dbReference>
<evidence type="ECO:0000256" key="1">
    <source>
        <dbReference type="ARBA" id="ARBA00004167"/>
    </source>
</evidence>
<sequence>MYAVQLYIEIGKSRTDRVVQARTTARWISRLSVDWPPAQVRPALSMQRNYMSLLDRMLSRATPQTGNGRRRVLVRVWLDDEGRVRDLKVRRSCGDPVGDERALHAIAVMRFPRGQLGSGGGTSQRWHDLNYDVD</sequence>
<dbReference type="InterPro" id="IPR006260">
    <property type="entry name" value="TonB/TolA_C"/>
</dbReference>
<keyword evidence="2" id="KW-0812">Transmembrane</keyword>
<proteinExistence type="predicted"/>
<dbReference type="NCBIfam" id="TIGR01352">
    <property type="entry name" value="tonB_Cterm"/>
    <property type="match status" value="1"/>
</dbReference>